<keyword evidence="1 3" id="KW-0378">Hydrolase</keyword>
<dbReference type="Proteomes" id="UP001431776">
    <property type="component" value="Unassembled WGS sequence"/>
</dbReference>
<dbReference type="Pfam" id="PF07228">
    <property type="entry name" value="SpoIIE"/>
    <property type="match status" value="1"/>
</dbReference>
<name>A0AAW6U6N9_9BACT</name>
<dbReference type="RefSeq" id="WP_349246624.1">
    <property type="nucleotide sequence ID" value="NZ_JASCXX010000030.1"/>
</dbReference>
<comment type="caution">
    <text evidence="3">The sequence shown here is derived from an EMBL/GenBank/DDBJ whole genome shotgun (WGS) entry which is preliminary data.</text>
</comment>
<dbReference type="InterPro" id="IPR052016">
    <property type="entry name" value="Bact_Sigma-Reg"/>
</dbReference>
<gene>
    <name evidence="3" type="ORF">QJ522_19295</name>
</gene>
<dbReference type="EMBL" id="JASCXX010000030">
    <property type="protein sequence ID" value="MDI6451216.1"/>
    <property type="molecule type" value="Genomic_DNA"/>
</dbReference>
<proteinExistence type="predicted"/>
<dbReference type="EC" id="3.1.3.16" evidence="3"/>
<evidence type="ECO:0000259" key="2">
    <source>
        <dbReference type="SMART" id="SM00331"/>
    </source>
</evidence>
<protein>
    <submittedName>
        <fullName evidence="3">PP2C family protein-serine/threonine phosphatase</fullName>
        <ecNumber evidence="3">3.1.3.16</ecNumber>
    </submittedName>
</protein>
<dbReference type="SUPFAM" id="SSF81606">
    <property type="entry name" value="PP2C-like"/>
    <property type="match status" value="1"/>
</dbReference>
<sequence>MAKDELQKTNEEMKRALESAAAVQTALLPHGFHGGNGIRIAWRLKACATLAGDILNAFWLDDKHLGCYVLDVMGHGVPAALLSVTLSHFLSPRSRGPFLLGPEGGREGSAEILSPAGVGERLNQQFPLDLETSQFFTILYGVLNAETKVFRYFSAGHPPMIHVPCGGGPAVLPTAGFPVGVVDNPEYEDREIQLRSGDRLFIYSDGVTEVQDPNGEQFGIDRLCAAIRLAVAMPLEEGLDAALDWIGSWSDGEALQDDVSVLVVEVE</sequence>
<accession>A0AAW6U6N9</accession>
<dbReference type="PANTHER" id="PTHR43156:SF2">
    <property type="entry name" value="STAGE II SPORULATION PROTEIN E"/>
    <property type="match status" value="1"/>
</dbReference>
<keyword evidence="4" id="KW-1185">Reference proteome</keyword>
<dbReference type="AlphaFoldDB" id="A0AAW6U6N9"/>
<dbReference type="Gene3D" id="3.60.40.10">
    <property type="entry name" value="PPM-type phosphatase domain"/>
    <property type="match status" value="1"/>
</dbReference>
<dbReference type="PANTHER" id="PTHR43156">
    <property type="entry name" value="STAGE II SPORULATION PROTEIN E-RELATED"/>
    <property type="match status" value="1"/>
</dbReference>
<dbReference type="SMART" id="SM00331">
    <property type="entry name" value="PP2C_SIG"/>
    <property type="match status" value="1"/>
</dbReference>
<dbReference type="GO" id="GO:0004722">
    <property type="term" value="F:protein serine/threonine phosphatase activity"/>
    <property type="evidence" value="ECO:0007669"/>
    <property type="project" value="UniProtKB-EC"/>
</dbReference>
<dbReference type="InterPro" id="IPR001932">
    <property type="entry name" value="PPM-type_phosphatase-like_dom"/>
</dbReference>
<organism evidence="3 4">
    <name type="scientific">Anaerobaca lacustris</name>
    <dbReference type="NCBI Taxonomy" id="3044600"/>
    <lineage>
        <taxon>Bacteria</taxon>
        <taxon>Pseudomonadati</taxon>
        <taxon>Planctomycetota</taxon>
        <taxon>Phycisphaerae</taxon>
        <taxon>Sedimentisphaerales</taxon>
        <taxon>Anaerobacaceae</taxon>
        <taxon>Anaerobaca</taxon>
    </lineage>
</organism>
<evidence type="ECO:0000313" key="3">
    <source>
        <dbReference type="EMBL" id="MDI6451216.1"/>
    </source>
</evidence>
<reference evidence="3" key="1">
    <citation type="submission" date="2023-05" db="EMBL/GenBank/DDBJ databases">
        <title>Anaerotaeda fermentans gen. nov., sp. nov., a novel anaerobic planctomycete of the new family within the order Sedimentisphaerales isolated from Taman Peninsula, Russia.</title>
        <authorList>
            <person name="Khomyakova M.A."/>
            <person name="Merkel A.Y."/>
            <person name="Slobodkin A.I."/>
        </authorList>
    </citation>
    <scope>NUCLEOTIDE SEQUENCE</scope>
    <source>
        <strain evidence="3">M17dextr</strain>
    </source>
</reference>
<dbReference type="InterPro" id="IPR036457">
    <property type="entry name" value="PPM-type-like_dom_sf"/>
</dbReference>
<feature type="domain" description="PPM-type phosphatase" evidence="2">
    <location>
        <begin position="35"/>
        <end position="266"/>
    </location>
</feature>
<evidence type="ECO:0000313" key="4">
    <source>
        <dbReference type="Proteomes" id="UP001431776"/>
    </source>
</evidence>
<evidence type="ECO:0000256" key="1">
    <source>
        <dbReference type="ARBA" id="ARBA00022801"/>
    </source>
</evidence>